<keyword evidence="2" id="KW-1185">Reference proteome</keyword>
<organism evidence="1 2">
    <name type="scientific">Prorocentrum cordatum</name>
    <dbReference type="NCBI Taxonomy" id="2364126"/>
    <lineage>
        <taxon>Eukaryota</taxon>
        <taxon>Sar</taxon>
        <taxon>Alveolata</taxon>
        <taxon>Dinophyceae</taxon>
        <taxon>Prorocentrales</taxon>
        <taxon>Prorocentraceae</taxon>
        <taxon>Prorocentrum</taxon>
    </lineage>
</organism>
<proteinExistence type="predicted"/>
<evidence type="ECO:0000313" key="2">
    <source>
        <dbReference type="Proteomes" id="UP001189429"/>
    </source>
</evidence>
<feature type="non-terminal residue" evidence="1">
    <location>
        <position position="1"/>
    </location>
</feature>
<comment type="caution">
    <text evidence="1">The sequence shown here is derived from an EMBL/GenBank/DDBJ whole genome shotgun (WGS) entry which is preliminary data.</text>
</comment>
<protein>
    <submittedName>
        <fullName evidence="1">Uncharacterized protein</fullName>
    </submittedName>
</protein>
<accession>A0ABN9WR96</accession>
<name>A0ABN9WR96_9DINO</name>
<gene>
    <name evidence="1" type="ORF">PCOR1329_LOCUS69839</name>
</gene>
<dbReference type="Proteomes" id="UP001189429">
    <property type="component" value="Unassembled WGS sequence"/>
</dbReference>
<evidence type="ECO:0000313" key="1">
    <source>
        <dbReference type="EMBL" id="CAK0889244.1"/>
    </source>
</evidence>
<dbReference type="EMBL" id="CAUYUJ010019185">
    <property type="protein sequence ID" value="CAK0889244.1"/>
    <property type="molecule type" value="Genomic_DNA"/>
</dbReference>
<reference evidence="1" key="1">
    <citation type="submission" date="2023-10" db="EMBL/GenBank/DDBJ databases">
        <authorList>
            <person name="Chen Y."/>
            <person name="Shah S."/>
            <person name="Dougan E. K."/>
            <person name="Thang M."/>
            <person name="Chan C."/>
        </authorList>
    </citation>
    <scope>NUCLEOTIDE SEQUENCE [LARGE SCALE GENOMIC DNA]</scope>
</reference>
<sequence>GALDEATEVADWFALRSLHKTLDIGSEPTAPSASAASAAAAARVAAARPRGPDAEEVEQASALLRLVLPETLPRVLSLLDAYGPPLRLLPGAARPRPQLHGLARAGAAVPAAGGPGGGAGGDRRALAGRGAHGPWRRAVLLAPRLRADGVYIFGAPGRRWLDRPLLRRSPTRASRCTFGTSGCCGCSPRRTCSARGGGSSSSPTRGT</sequence>